<dbReference type="RefSeq" id="WP_189568084.1">
    <property type="nucleotide sequence ID" value="NZ_BMXI01000003.1"/>
</dbReference>
<dbReference type="PANTHER" id="PTHR33608">
    <property type="entry name" value="BLL2464 PROTEIN"/>
    <property type="match status" value="1"/>
</dbReference>
<evidence type="ECO:0000256" key="1">
    <source>
        <dbReference type="SAM" id="MobiDB-lite"/>
    </source>
</evidence>
<dbReference type="Proteomes" id="UP000644507">
    <property type="component" value="Unassembled WGS sequence"/>
</dbReference>
<comment type="caution">
    <text evidence="3">The sequence shown here is derived from an EMBL/GenBank/DDBJ whole genome shotgun (WGS) entry which is preliminary data.</text>
</comment>
<dbReference type="AlphaFoldDB" id="A0A918WH47"/>
<organism evidence="3 4">
    <name type="scientific">Roseibacillus persicicus</name>
    <dbReference type="NCBI Taxonomy" id="454148"/>
    <lineage>
        <taxon>Bacteria</taxon>
        <taxon>Pseudomonadati</taxon>
        <taxon>Verrucomicrobiota</taxon>
        <taxon>Verrucomicrobiia</taxon>
        <taxon>Verrucomicrobiales</taxon>
        <taxon>Verrucomicrobiaceae</taxon>
        <taxon>Roseibacillus</taxon>
    </lineage>
</organism>
<dbReference type="SUPFAM" id="SSF53300">
    <property type="entry name" value="vWA-like"/>
    <property type="match status" value="1"/>
</dbReference>
<protein>
    <recommendedName>
        <fullName evidence="2">DUF58 domain-containing protein</fullName>
    </recommendedName>
</protein>
<dbReference type="InterPro" id="IPR036465">
    <property type="entry name" value="vWFA_dom_sf"/>
</dbReference>
<dbReference type="EMBL" id="BMXI01000003">
    <property type="protein sequence ID" value="GHC47027.1"/>
    <property type="molecule type" value="Genomic_DNA"/>
</dbReference>
<accession>A0A918WH47</accession>
<evidence type="ECO:0000313" key="3">
    <source>
        <dbReference type="EMBL" id="GHC47027.1"/>
    </source>
</evidence>
<evidence type="ECO:0000313" key="4">
    <source>
        <dbReference type="Proteomes" id="UP000644507"/>
    </source>
</evidence>
<dbReference type="InterPro" id="IPR002881">
    <property type="entry name" value="DUF58"/>
</dbReference>
<sequence>MSDDLKLPDCLSLLSEETMGALRRIEWQARKRKQGTLTGRHSSPDKGASVEFAEHREYAPGDDTRNLDWRVMAKSDRNVIRQYIEETNLRATLAVDLSGSMGYQGDQAELSKVDYAKQLAAALAYIFVKQGDGAGLVTFDSSVKTFLRSGSRPSQVRQILEELYPAEAGSDTDLGGVLHEVAERIPRRGLVVLVSDLFDEPDKIVEALHHFDYRQHELVVFHLLAEEELTFPFKKFQRFKDLEGVEEMLRIDPQAVRAAYLERLRAFVKRIESACGKMRADYVAVNTKTPVRDTLLEYFGGRR</sequence>
<dbReference type="PANTHER" id="PTHR33608:SF7">
    <property type="entry name" value="DUF58 DOMAIN-CONTAINING PROTEIN"/>
    <property type="match status" value="1"/>
</dbReference>
<dbReference type="Pfam" id="PF01882">
    <property type="entry name" value="DUF58"/>
    <property type="match status" value="1"/>
</dbReference>
<reference evidence="3" key="1">
    <citation type="journal article" date="2014" name="Int. J. Syst. Evol. Microbiol.">
        <title>Complete genome sequence of Corynebacterium casei LMG S-19264T (=DSM 44701T), isolated from a smear-ripened cheese.</title>
        <authorList>
            <consortium name="US DOE Joint Genome Institute (JGI-PGF)"/>
            <person name="Walter F."/>
            <person name="Albersmeier A."/>
            <person name="Kalinowski J."/>
            <person name="Ruckert C."/>
        </authorList>
    </citation>
    <scope>NUCLEOTIDE SEQUENCE</scope>
    <source>
        <strain evidence="3">KCTC 12988</strain>
    </source>
</reference>
<proteinExistence type="predicted"/>
<dbReference type="Gene3D" id="3.40.50.410">
    <property type="entry name" value="von Willebrand factor, type A domain"/>
    <property type="match status" value="1"/>
</dbReference>
<gene>
    <name evidence="3" type="ORF">GCM10007100_10940</name>
</gene>
<feature type="region of interest" description="Disordered" evidence="1">
    <location>
        <begin position="33"/>
        <end position="57"/>
    </location>
</feature>
<feature type="domain" description="DUF58" evidence="2">
    <location>
        <begin position="54"/>
        <end position="264"/>
    </location>
</feature>
<evidence type="ECO:0000259" key="2">
    <source>
        <dbReference type="Pfam" id="PF01882"/>
    </source>
</evidence>
<name>A0A918WH47_9BACT</name>
<reference evidence="3" key="2">
    <citation type="submission" date="2020-09" db="EMBL/GenBank/DDBJ databases">
        <authorList>
            <person name="Sun Q."/>
            <person name="Kim S."/>
        </authorList>
    </citation>
    <scope>NUCLEOTIDE SEQUENCE</scope>
    <source>
        <strain evidence="3">KCTC 12988</strain>
    </source>
</reference>
<keyword evidence="4" id="KW-1185">Reference proteome</keyword>
<dbReference type="CDD" id="cd00198">
    <property type="entry name" value="vWFA"/>
    <property type="match status" value="1"/>
</dbReference>